<proteinExistence type="predicted"/>
<dbReference type="Gene3D" id="3.40.50.2000">
    <property type="entry name" value="Glycogen Phosphorylase B"/>
    <property type="match status" value="2"/>
</dbReference>
<dbReference type="EMBL" id="FRYL01000044">
    <property type="protein sequence ID" value="SHO81610.1"/>
    <property type="molecule type" value="Genomic_DNA"/>
</dbReference>
<dbReference type="Pfam" id="PF00534">
    <property type="entry name" value="Glycos_transf_1"/>
    <property type="match status" value="1"/>
</dbReference>
<dbReference type="PANTHER" id="PTHR12526:SF630">
    <property type="entry name" value="GLYCOSYLTRANSFERASE"/>
    <property type="match status" value="1"/>
</dbReference>
<dbReference type="AlphaFoldDB" id="A0A1W1EL64"/>
<dbReference type="PANTHER" id="PTHR12526">
    <property type="entry name" value="GLYCOSYLTRANSFERASE"/>
    <property type="match status" value="1"/>
</dbReference>
<name>A0A1W1EL64_9ZZZZ</name>
<protein>
    <submittedName>
        <fullName evidence="2">Glycosyltransferase</fullName>
    </submittedName>
</protein>
<evidence type="ECO:0000259" key="1">
    <source>
        <dbReference type="Pfam" id="PF00534"/>
    </source>
</evidence>
<dbReference type="SUPFAM" id="SSF53756">
    <property type="entry name" value="UDP-Glycosyltransferase/glycogen phosphorylase"/>
    <property type="match status" value="1"/>
</dbReference>
<dbReference type="CDD" id="cd03801">
    <property type="entry name" value="GT4_PimA-like"/>
    <property type="match status" value="1"/>
</dbReference>
<sequence>MKITHINFTNNLEIRTITLIKELSNRGYYQQIITSEKSLLINHLKNINNLQIIITNRFNIFKLSNLKSSDIIHYHQIELLGLSYLVNLIYKIPYVITTSSRIKNSLLYKKANHTIVTSNRIKNSINISTIYNSSSNHLINESSAKKIKDRYKYKFVIGHIGSFEDKRGQFYLIEAMKKLQLIYPTIHLIIMGEGKNELKYKTQASTLDNITFENSYNIDFIPTFNIFILPSISEHNCSLLFDVINNNIPIIATEMGTILEIIEDKKSGLLIEAKNSTQIYNAIEKLYLDKNLRKILSKNAFNKIKNYSTQEMVNRYERLYNKK</sequence>
<dbReference type="InterPro" id="IPR001296">
    <property type="entry name" value="Glyco_trans_1"/>
</dbReference>
<feature type="domain" description="Glycosyl transferase family 1" evidence="1">
    <location>
        <begin position="145"/>
        <end position="302"/>
    </location>
</feature>
<gene>
    <name evidence="2" type="ORF">MNB_SV-15-157</name>
</gene>
<keyword evidence="2" id="KW-0808">Transferase</keyword>
<accession>A0A1W1EL64</accession>
<dbReference type="GO" id="GO:0016757">
    <property type="term" value="F:glycosyltransferase activity"/>
    <property type="evidence" value="ECO:0007669"/>
    <property type="project" value="InterPro"/>
</dbReference>
<evidence type="ECO:0000313" key="2">
    <source>
        <dbReference type="EMBL" id="SHO81610.1"/>
    </source>
</evidence>
<reference evidence="2" key="1">
    <citation type="submission" date="2016-10" db="EMBL/GenBank/DDBJ databases">
        <authorList>
            <person name="de Groot N.N."/>
        </authorList>
    </citation>
    <scope>NUCLEOTIDE SEQUENCE</scope>
</reference>
<organism evidence="2">
    <name type="scientific">hydrothermal vent metagenome</name>
    <dbReference type="NCBI Taxonomy" id="652676"/>
    <lineage>
        <taxon>unclassified sequences</taxon>
        <taxon>metagenomes</taxon>
        <taxon>ecological metagenomes</taxon>
    </lineage>
</organism>